<dbReference type="PRINTS" id="PR00081">
    <property type="entry name" value="GDHRDH"/>
</dbReference>
<evidence type="ECO:0000256" key="1">
    <source>
        <dbReference type="ARBA" id="ARBA00006484"/>
    </source>
</evidence>
<protein>
    <submittedName>
        <fullName evidence="2">Uncharacterized protein</fullName>
    </submittedName>
</protein>
<evidence type="ECO:0000313" key="2">
    <source>
        <dbReference type="EMBL" id="GAI04333.1"/>
    </source>
</evidence>
<reference evidence="2" key="1">
    <citation type="journal article" date="2014" name="Front. Microbiol.">
        <title>High frequency of phylogenetically diverse reductive dehalogenase-homologous genes in deep subseafloor sedimentary metagenomes.</title>
        <authorList>
            <person name="Kawai M."/>
            <person name="Futagami T."/>
            <person name="Toyoda A."/>
            <person name="Takaki Y."/>
            <person name="Nishi S."/>
            <person name="Hori S."/>
            <person name="Arai W."/>
            <person name="Tsubouchi T."/>
            <person name="Morono Y."/>
            <person name="Uchiyama I."/>
            <person name="Ito T."/>
            <person name="Fujiyama A."/>
            <person name="Inagaki F."/>
            <person name="Takami H."/>
        </authorList>
    </citation>
    <scope>NUCLEOTIDE SEQUENCE</scope>
    <source>
        <strain evidence="2">Expedition CK06-06</strain>
    </source>
</reference>
<dbReference type="PRINTS" id="PR00080">
    <property type="entry name" value="SDRFAMILY"/>
</dbReference>
<name>X1KCI2_9ZZZZ</name>
<dbReference type="GO" id="GO:0016616">
    <property type="term" value="F:oxidoreductase activity, acting on the CH-OH group of donors, NAD or NADP as acceptor"/>
    <property type="evidence" value="ECO:0007669"/>
    <property type="project" value="TreeGrafter"/>
</dbReference>
<dbReference type="InterPro" id="IPR036291">
    <property type="entry name" value="NAD(P)-bd_dom_sf"/>
</dbReference>
<accession>X1KCI2</accession>
<organism evidence="2">
    <name type="scientific">marine sediment metagenome</name>
    <dbReference type="NCBI Taxonomy" id="412755"/>
    <lineage>
        <taxon>unclassified sequences</taxon>
        <taxon>metagenomes</taxon>
        <taxon>ecological metagenomes</taxon>
    </lineage>
</organism>
<dbReference type="InterPro" id="IPR020904">
    <property type="entry name" value="Sc_DH/Rdtase_CS"/>
</dbReference>
<dbReference type="InterPro" id="IPR002347">
    <property type="entry name" value="SDR_fam"/>
</dbReference>
<sequence>MKLDIFDLSGKVAVVTGGNSGIGRAIAGGLAGAGASIVICARRFKLCQETCCEIEKLGVRAVPIRCDVTDASEVDNMIGTAVKEFGRVDILVNNAGVGESGKPVTEMSDADWDRVMNINARGVFLCSRAAAKEMMNQNSGKIINIASICSFIVMDDSAEYCVSKGAVLQLTKALALELARYNIQVNSIAPGFIDTPMTHQYLATQEGKRDIRNTPMKRPGQANELKGAAIYLASPASSFTTGSCTLVDGGYMLT</sequence>
<gene>
    <name evidence="2" type="ORF">S06H3_11901</name>
</gene>
<dbReference type="Gene3D" id="3.40.50.720">
    <property type="entry name" value="NAD(P)-binding Rossmann-like Domain"/>
    <property type="match status" value="1"/>
</dbReference>
<dbReference type="AlphaFoldDB" id="X1KCI2"/>
<comment type="similarity">
    <text evidence="1">Belongs to the short-chain dehydrogenases/reductases (SDR) family.</text>
</comment>
<dbReference type="PROSITE" id="PS00061">
    <property type="entry name" value="ADH_SHORT"/>
    <property type="match status" value="1"/>
</dbReference>
<dbReference type="NCBIfam" id="NF005559">
    <property type="entry name" value="PRK07231.1"/>
    <property type="match status" value="1"/>
</dbReference>
<dbReference type="PANTHER" id="PTHR42760">
    <property type="entry name" value="SHORT-CHAIN DEHYDROGENASES/REDUCTASES FAMILY MEMBER"/>
    <property type="match status" value="1"/>
</dbReference>
<dbReference type="Pfam" id="PF13561">
    <property type="entry name" value="adh_short_C2"/>
    <property type="match status" value="1"/>
</dbReference>
<comment type="caution">
    <text evidence="2">The sequence shown here is derived from an EMBL/GenBank/DDBJ whole genome shotgun (WGS) entry which is preliminary data.</text>
</comment>
<dbReference type="SUPFAM" id="SSF51735">
    <property type="entry name" value="NAD(P)-binding Rossmann-fold domains"/>
    <property type="match status" value="1"/>
</dbReference>
<dbReference type="FunFam" id="3.40.50.720:FF:000084">
    <property type="entry name" value="Short-chain dehydrogenase reductase"/>
    <property type="match status" value="1"/>
</dbReference>
<dbReference type="EMBL" id="BARV01005853">
    <property type="protein sequence ID" value="GAI04333.1"/>
    <property type="molecule type" value="Genomic_DNA"/>
</dbReference>
<proteinExistence type="inferred from homology"/>
<dbReference type="PANTHER" id="PTHR42760:SF124">
    <property type="entry name" value="SHORT-CHAIN DEHYDROGENASE_REDUCTASE"/>
    <property type="match status" value="1"/>
</dbReference>